<dbReference type="Pfam" id="PF00296">
    <property type="entry name" value="Bac_luciferase"/>
    <property type="match status" value="1"/>
</dbReference>
<accession>A0ABW9QYZ8</accession>
<evidence type="ECO:0000259" key="2">
    <source>
        <dbReference type="Pfam" id="PF00296"/>
    </source>
</evidence>
<dbReference type="CDD" id="cd00347">
    <property type="entry name" value="Flavin_utilizing_monoxygenases"/>
    <property type="match status" value="1"/>
</dbReference>
<comment type="caution">
    <text evidence="3">The sequence shown here is derived from an EMBL/GenBank/DDBJ whole genome shotgun (WGS) entry which is preliminary data.</text>
</comment>
<dbReference type="GO" id="GO:0016491">
    <property type="term" value="F:oxidoreductase activity"/>
    <property type="evidence" value="ECO:0007669"/>
    <property type="project" value="UniProtKB-KW"/>
</dbReference>
<dbReference type="InterPro" id="IPR050766">
    <property type="entry name" value="Bact_Lucif_Oxidored"/>
</dbReference>
<dbReference type="NCBIfam" id="TIGR03558">
    <property type="entry name" value="oxido_grp_1"/>
    <property type="match status" value="1"/>
</dbReference>
<keyword evidence="4" id="KW-1185">Reference proteome</keyword>
<name>A0ABW9QYZ8_9ACTN</name>
<dbReference type="EMBL" id="WJHE01001062">
    <property type="protein sequence ID" value="MST34541.1"/>
    <property type="molecule type" value="Genomic_DNA"/>
</dbReference>
<dbReference type="EC" id="1.-.-.-" evidence="3"/>
<dbReference type="Gene3D" id="3.20.20.30">
    <property type="entry name" value="Luciferase-like domain"/>
    <property type="match status" value="1"/>
</dbReference>
<evidence type="ECO:0000313" key="3">
    <source>
        <dbReference type="EMBL" id="MST34541.1"/>
    </source>
</evidence>
<reference evidence="3 4" key="1">
    <citation type="submission" date="2019-11" db="EMBL/GenBank/DDBJ databases">
        <title>Acidiferrimicrobium australis gen. nov., sp. nov., an acidophilic and obligately heterotrophic, member of the Actinobacteria that catalyses dissimilatory oxido- reduction of iron isolated from metal-rich acidic water in Chile.</title>
        <authorList>
            <person name="Gonzalez D."/>
            <person name="Huber K."/>
            <person name="Hedrich S."/>
            <person name="Rojas-Villalobos C."/>
            <person name="Quatrini R."/>
            <person name="Dinamarca M.A."/>
            <person name="Schwarz A."/>
            <person name="Canales C."/>
            <person name="Nancucheo I."/>
        </authorList>
    </citation>
    <scope>NUCLEOTIDE SEQUENCE [LARGE SCALE GENOMIC DNA]</scope>
    <source>
        <strain evidence="3 4">USS-CCA1</strain>
    </source>
</reference>
<evidence type="ECO:0000313" key="4">
    <source>
        <dbReference type="Proteomes" id="UP000437736"/>
    </source>
</evidence>
<dbReference type="PANTHER" id="PTHR30137">
    <property type="entry name" value="LUCIFERASE-LIKE MONOOXYGENASE"/>
    <property type="match status" value="1"/>
</dbReference>
<comment type="similarity">
    <text evidence="1">To bacterial alkanal monooxygenase alpha and beta chains.</text>
</comment>
<proteinExistence type="predicted"/>
<protein>
    <submittedName>
        <fullName evidence="3">MsnO8 family LLM class oxidoreductase</fullName>
        <ecNumber evidence="3">1.-.-.-</ecNumber>
    </submittedName>
</protein>
<dbReference type="InterPro" id="IPR011251">
    <property type="entry name" value="Luciferase-like_dom"/>
</dbReference>
<dbReference type="Proteomes" id="UP000437736">
    <property type="component" value="Unassembled WGS sequence"/>
</dbReference>
<dbReference type="PANTHER" id="PTHR30137:SF6">
    <property type="entry name" value="LUCIFERASE-LIKE MONOOXYGENASE"/>
    <property type="match status" value="1"/>
</dbReference>
<dbReference type="SUPFAM" id="SSF51679">
    <property type="entry name" value="Bacterial luciferase-like"/>
    <property type="match status" value="1"/>
</dbReference>
<organism evidence="3 4">
    <name type="scientific">Acidiferrimicrobium australe</name>
    <dbReference type="NCBI Taxonomy" id="2664430"/>
    <lineage>
        <taxon>Bacteria</taxon>
        <taxon>Bacillati</taxon>
        <taxon>Actinomycetota</taxon>
        <taxon>Acidimicrobiia</taxon>
        <taxon>Acidimicrobiales</taxon>
        <taxon>Acidimicrobiaceae</taxon>
        <taxon>Acidiferrimicrobium</taxon>
    </lineage>
</organism>
<feature type="non-terminal residue" evidence="3">
    <location>
        <position position="288"/>
    </location>
</feature>
<keyword evidence="3" id="KW-0560">Oxidoreductase</keyword>
<sequence>MTLRRAVPLSVLDLAPVPAGATAIEALARSTELARRAEAWGFRRYWVAEHHNMPGIASSSPAVLLAHLAAATRTMRVGSGGVMLPNHAPLVVAEQFGTLASLHPGRIDLGLGRAPGTDPATASALRRSAAGLSADDFPEQLGLLLAFLEGDLPADHPYARIQAVPRAPEPPAIWLLGSSGYSAQVAGMLGLPFAFAHHFSPANTLPALELYRSRFRPSEILQEPYALVGAAVVCADTDEEARWLHGSMRLSMLQLRTGRPGPLPSPEDAAAYAYTPDEERIIEAATGS</sequence>
<dbReference type="InterPro" id="IPR019949">
    <property type="entry name" value="CmoO-like"/>
</dbReference>
<evidence type="ECO:0000256" key="1">
    <source>
        <dbReference type="ARBA" id="ARBA00007789"/>
    </source>
</evidence>
<feature type="domain" description="Luciferase-like" evidence="2">
    <location>
        <begin position="11"/>
        <end position="245"/>
    </location>
</feature>
<dbReference type="InterPro" id="IPR036661">
    <property type="entry name" value="Luciferase-like_sf"/>
</dbReference>
<gene>
    <name evidence="3" type="ORF">GHK86_17660</name>
</gene>